<name>A0A2S7EX68_9XANT</name>
<dbReference type="OrthoDB" id="148966at2"/>
<dbReference type="NCBIfam" id="TIGR02254">
    <property type="entry name" value="YjjG_YfnB"/>
    <property type="match status" value="1"/>
</dbReference>
<dbReference type="CDD" id="cd04305">
    <property type="entry name" value="HAD_Neu5Ac-Pase_like"/>
    <property type="match status" value="1"/>
</dbReference>
<evidence type="ECO:0000313" key="2">
    <source>
        <dbReference type="Proteomes" id="UP000238261"/>
    </source>
</evidence>
<comment type="caution">
    <text evidence="1">The sequence shown here is derived from an EMBL/GenBank/DDBJ whole genome shotgun (WGS) entry which is preliminary data.</text>
</comment>
<dbReference type="PRINTS" id="PR00413">
    <property type="entry name" value="HADHALOGNASE"/>
</dbReference>
<dbReference type="GO" id="GO:0008253">
    <property type="term" value="F:5'-nucleotidase activity"/>
    <property type="evidence" value="ECO:0007669"/>
    <property type="project" value="InterPro"/>
</dbReference>
<dbReference type="AlphaFoldDB" id="A0A2S7EX68"/>
<dbReference type="NCBIfam" id="TIGR01509">
    <property type="entry name" value="HAD-SF-IA-v3"/>
    <property type="match status" value="1"/>
</dbReference>
<dbReference type="InterPro" id="IPR006439">
    <property type="entry name" value="HAD-SF_hydro_IA"/>
</dbReference>
<dbReference type="Gene3D" id="3.40.50.1000">
    <property type="entry name" value="HAD superfamily/HAD-like"/>
    <property type="match status" value="1"/>
</dbReference>
<dbReference type="InterPro" id="IPR011951">
    <property type="entry name" value="HAD-SF_hydro_IA_YjjG/PynA"/>
</dbReference>
<reference evidence="2" key="1">
    <citation type="submission" date="2016-08" db="EMBL/GenBank/DDBJ databases">
        <authorList>
            <person name="Merda D."/>
            <person name="Briand M."/>
            <person name="Taghouti G."/>
            <person name="Carrere S."/>
            <person name="Gouzy J."/>
            <person name="Portier P."/>
            <person name="Jacques M.-A."/>
            <person name="Fischer-Le Saux M."/>
        </authorList>
    </citation>
    <scope>NUCLEOTIDE SEQUENCE [LARGE SCALE GENOMIC DNA]</scope>
    <source>
        <strain evidence="2">CFBP1156</strain>
    </source>
</reference>
<sequence length="227" mass="24779">MRYRWILFDADDTLFRFDAYAGLQRMFAGYGVAFAEQDYADYSALNRPLWVQYQHGAITALQLQQRRFGPWAQRLQTAPETLNAAFLAAMAELCAPLDGAVALLDALRGRARLGLVSNGFSALQQARLQRTGLHDRFEVVAISEQVGVAKPHPGIFDHALAQLGDPPRAQVLMVGDNPHADIAGGLAAGLHTCWINAHGLPVPEGIVPHYEVATLAQLQALLLEETA</sequence>
<dbReference type="SFLD" id="SFLDG01129">
    <property type="entry name" value="C1.5:_HAD__Beta-PGM__Phosphata"/>
    <property type="match status" value="1"/>
</dbReference>
<protein>
    <submittedName>
        <fullName evidence="1">Noncanonical pyrimidine nucleotidase, YjjG family</fullName>
    </submittedName>
</protein>
<dbReference type="Pfam" id="PF00702">
    <property type="entry name" value="Hydrolase"/>
    <property type="match status" value="1"/>
</dbReference>
<dbReference type="NCBIfam" id="NF006976">
    <property type="entry name" value="PRK09449.1"/>
    <property type="match status" value="1"/>
</dbReference>
<gene>
    <name evidence="1" type="ORF">XhyaCFBP1156_10360</name>
</gene>
<dbReference type="InterPro" id="IPR052550">
    <property type="entry name" value="Pyrimidine_5'-ntase_YjjG"/>
</dbReference>
<keyword evidence="2" id="KW-1185">Reference proteome</keyword>
<dbReference type="SFLD" id="SFLDS00003">
    <property type="entry name" value="Haloacid_Dehalogenase"/>
    <property type="match status" value="1"/>
</dbReference>
<dbReference type="NCBIfam" id="TIGR01549">
    <property type="entry name" value="HAD-SF-IA-v1"/>
    <property type="match status" value="1"/>
</dbReference>
<dbReference type="PANTHER" id="PTHR47478">
    <property type="match status" value="1"/>
</dbReference>
<dbReference type="SUPFAM" id="SSF56784">
    <property type="entry name" value="HAD-like"/>
    <property type="match status" value="1"/>
</dbReference>
<dbReference type="RefSeq" id="WP_046979984.1">
    <property type="nucleotide sequence ID" value="NZ_CP043476.1"/>
</dbReference>
<dbReference type="InterPro" id="IPR023198">
    <property type="entry name" value="PGP-like_dom2"/>
</dbReference>
<dbReference type="InterPro" id="IPR023214">
    <property type="entry name" value="HAD_sf"/>
</dbReference>
<dbReference type="EMBL" id="MDEG01000007">
    <property type="protein sequence ID" value="PPU97742.1"/>
    <property type="molecule type" value="Genomic_DNA"/>
</dbReference>
<dbReference type="SFLD" id="SFLDG01135">
    <property type="entry name" value="C1.5.6:_HAD__Beta-PGM__Phospha"/>
    <property type="match status" value="1"/>
</dbReference>
<proteinExistence type="predicted"/>
<accession>A0A2S7EX68</accession>
<dbReference type="Gene3D" id="1.10.150.240">
    <property type="entry name" value="Putative phosphatase, domain 2"/>
    <property type="match status" value="1"/>
</dbReference>
<evidence type="ECO:0000313" key="1">
    <source>
        <dbReference type="EMBL" id="PPU97742.1"/>
    </source>
</evidence>
<organism evidence="1 2">
    <name type="scientific">Xanthomonas hyacinthi</name>
    <dbReference type="NCBI Taxonomy" id="56455"/>
    <lineage>
        <taxon>Bacteria</taxon>
        <taxon>Pseudomonadati</taxon>
        <taxon>Pseudomonadota</taxon>
        <taxon>Gammaproteobacteria</taxon>
        <taxon>Lysobacterales</taxon>
        <taxon>Lysobacteraceae</taxon>
        <taxon>Xanthomonas</taxon>
    </lineage>
</organism>
<dbReference type="Proteomes" id="UP000238261">
    <property type="component" value="Unassembled WGS sequence"/>
</dbReference>
<dbReference type="PANTHER" id="PTHR47478:SF1">
    <property type="entry name" value="PYRIMIDINE 5'-NUCLEOTIDASE YJJG"/>
    <property type="match status" value="1"/>
</dbReference>
<dbReference type="InterPro" id="IPR036412">
    <property type="entry name" value="HAD-like_sf"/>
</dbReference>